<dbReference type="InterPro" id="IPR015797">
    <property type="entry name" value="NUDIX_hydrolase-like_dom_sf"/>
</dbReference>
<dbReference type="Gene3D" id="3.90.79.10">
    <property type="entry name" value="Nucleoside Triphosphate Pyrophosphohydrolase"/>
    <property type="match status" value="1"/>
</dbReference>
<comment type="cofactor">
    <cofactor evidence="1">
        <name>Mg(2+)</name>
        <dbReference type="ChEBI" id="CHEBI:18420"/>
    </cofactor>
</comment>
<dbReference type="PANTHER" id="PTHR43758:SF2">
    <property type="entry name" value="OXIDIZED PURINE NUCLEOSIDE TRIPHOSPHATE HYDROLASE"/>
    <property type="match status" value="1"/>
</dbReference>
<dbReference type="AlphaFoldDB" id="A0A1F4XIX6"/>
<evidence type="ECO:0000256" key="20">
    <source>
        <dbReference type="ARBA" id="ARBA00049032"/>
    </source>
</evidence>
<dbReference type="PROSITE" id="PS51462">
    <property type="entry name" value="NUDIX"/>
    <property type="match status" value="1"/>
</dbReference>
<evidence type="ECO:0000256" key="6">
    <source>
        <dbReference type="ARBA" id="ARBA00022842"/>
    </source>
</evidence>
<comment type="caution">
    <text evidence="23">The sequence shown here is derived from an EMBL/GenBank/DDBJ whole genome shotgun (WGS) entry which is preliminary data.</text>
</comment>
<comment type="catalytic activity">
    <reaction evidence="19">
        <text>O(6)-methyl-dGTP + H2O = O(6)-methyl-dGMP + diphosphate + H(+)</text>
        <dbReference type="Rhea" id="RHEA:67600"/>
        <dbReference type="ChEBI" id="CHEBI:15377"/>
        <dbReference type="ChEBI" id="CHEBI:15378"/>
        <dbReference type="ChEBI" id="CHEBI:33019"/>
        <dbReference type="ChEBI" id="CHEBI:169974"/>
        <dbReference type="ChEBI" id="CHEBI:169975"/>
    </reaction>
    <physiologicalReaction direction="left-to-right" evidence="19">
        <dbReference type="Rhea" id="RHEA:67601"/>
    </physiologicalReaction>
</comment>
<dbReference type="GO" id="GO:0042262">
    <property type="term" value="P:DNA protection"/>
    <property type="evidence" value="ECO:0007669"/>
    <property type="project" value="InterPro"/>
</dbReference>
<dbReference type="STRING" id="1817814.A2V81_05295"/>
<protein>
    <recommendedName>
        <fullName evidence="12">Oxidized purine nucleoside triphosphate hydrolase</fullName>
        <ecNumber evidence="11">3.6.1.56</ecNumber>
    </recommendedName>
    <alternativeName>
        <fullName evidence="16">2-hydroxy-dATP diphosphatase</fullName>
    </alternativeName>
    <alternativeName>
        <fullName evidence="15">7,8-dihydro-8-oxoguanine triphosphatase</fullName>
    </alternativeName>
    <alternativeName>
        <fullName evidence="14">8-oxo-dGTPase</fullName>
    </alternativeName>
    <alternativeName>
        <fullName evidence="17">Methylated purine nucleoside triphosphate hydrolase</fullName>
    </alternativeName>
    <alternativeName>
        <fullName evidence="13">Nucleoside diphosphate-linked moiety X motif 1</fullName>
    </alternativeName>
</protein>
<evidence type="ECO:0000313" key="23">
    <source>
        <dbReference type="EMBL" id="OGC81652.1"/>
    </source>
</evidence>
<dbReference type="PRINTS" id="PR01403">
    <property type="entry name" value="8OXTPHPHTASE"/>
</dbReference>
<comment type="catalytic activity">
    <reaction evidence="7">
        <text>8-oxo-dATP + H2O = 8-oxo-dAMP + diphosphate + H(+)</text>
        <dbReference type="Rhea" id="RHEA:65396"/>
        <dbReference type="ChEBI" id="CHEBI:15377"/>
        <dbReference type="ChEBI" id="CHEBI:15378"/>
        <dbReference type="ChEBI" id="CHEBI:33019"/>
        <dbReference type="ChEBI" id="CHEBI:71361"/>
        <dbReference type="ChEBI" id="CHEBI:172871"/>
    </reaction>
    <physiologicalReaction direction="left-to-right" evidence="7">
        <dbReference type="Rhea" id="RHEA:65397"/>
    </physiologicalReaction>
</comment>
<comment type="catalytic activity">
    <reaction evidence="20">
        <text>N(6)-methyl-dATP + H2O = N(6)-methyl-dAMP + diphosphate + H(+)</text>
        <dbReference type="Rhea" id="RHEA:67604"/>
        <dbReference type="ChEBI" id="CHEBI:15377"/>
        <dbReference type="ChEBI" id="CHEBI:15378"/>
        <dbReference type="ChEBI" id="CHEBI:33019"/>
        <dbReference type="ChEBI" id="CHEBI:169976"/>
        <dbReference type="ChEBI" id="CHEBI:172872"/>
    </reaction>
    <physiologicalReaction direction="left-to-right" evidence="20">
        <dbReference type="Rhea" id="RHEA:67605"/>
    </physiologicalReaction>
</comment>
<evidence type="ECO:0000256" key="1">
    <source>
        <dbReference type="ARBA" id="ARBA00001946"/>
    </source>
</evidence>
<feature type="domain" description="Nudix hydrolase" evidence="22">
    <location>
        <begin position="1"/>
        <end position="129"/>
    </location>
</feature>
<dbReference type="PANTHER" id="PTHR43758">
    <property type="entry name" value="7,8-DIHYDRO-8-OXOGUANINE TRIPHOSPHATASE"/>
    <property type="match status" value="1"/>
</dbReference>
<dbReference type="InterPro" id="IPR003563">
    <property type="entry name" value="8ODP"/>
</dbReference>
<evidence type="ECO:0000256" key="14">
    <source>
        <dbReference type="ARBA" id="ARBA00030634"/>
    </source>
</evidence>
<evidence type="ECO:0000256" key="18">
    <source>
        <dbReference type="ARBA" id="ARBA00048002"/>
    </source>
</evidence>
<evidence type="ECO:0000256" key="10">
    <source>
        <dbReference type="ARBA" id="ARBA00024596"/>
    </source>
</evidence>
<evidence type="ECO:0000256" key="8">
    <source>
        <dbReference type="ARBA" id="ARBA00024459"/>
    </source>
</evidence>
<comment type="function">
    <text evidence="21">Oxidized purine nucleoside triphosphate hydrolase which is a prominent sanitizer of the oxidized nucleotide pool. Catalyzes the hydrolysis of 2-oxo-dATP (2-hydroxy-dATP) into 2-oxo-dAMP. Also has a significant hydrolase activity toward 2-oxo-ATP, 8-oxo-dGTP and 8-oxo-dATP. Through the hydrolysis of oxidized purine nucleoside triphosphates, prevents their incorporation into DNA and the subsequent transversions A:T to C:G and G:C to T:A. Also catalyzes the hydrolysis of methylated purine nucleoside triphosphate preventing their integration into DNA. Through this antimutagenic activity protects cells from oxidative stress.</text>
</comment>
<comment type="similarity">
    <text evidence="2">Belongs to the Nudix hydrolase family.</text>
</comment>
<comment type="catalytic activity">
    <reaction evidence="9">
        <text>8-oxo-dGTP + H2O = 8-oxo-dGMP + diphosphate + H(+)</text>
        <dbReference type="Rhea" id="RHEA:31575"/>
        <dbReference type="ChEBI" id="CHEBI:15377"/>
        <dbReference type="ChEBI" id="CHEBI:15378"/>
        <dbReference type="ChEBI" id="CHEBI:33019"/>
        <dbReference type="ChEBI" id="CHEBI:63224"/>
        <dbReference type="ChEBI" id="CHEBI:77896"/>
    </reaction>
    <physiologicalReaction direction="left-to-right" evidence="9">
        <dbReference type="Rhea" id="RHEA:31576"/>
    </physiologicalReaction>
</comment>
<evidence type="ECO:0000256" key="4">
    <source>
        <dbReference type="ARBA" id="ARBA00022723"/>
    </source>
</evidence>
<evidence type="ECO:0000256" key="13">
    <source>
        <dbReference type="ARBA" id="ARBA00029673"/>
    </source>
</evidence>
<dbReference type="InterPro" id="IPR000086">
    <property type="entry name" value="NUDIX_hydrolase_dom"/>
</dbReference>
<evidence type="ECO:0000256" key="2">
    <source>
        <dbReference type="ARBA" id="ARBA00005582"/>
    </source>
</evidence>
<evidence type="ECO:0000256" key="15">
    <source>
        <dbReference type="ARBA" id="ARBA00030682"/>
    </source>
</evidence>
<accession>A0A1F4XIX6</accession>
<evidence type="ECO:0000256" key="21">
    <source>
        <dbReference type="ARBA" id="ARBA00053094"/>
    </source>
</evidence>
<dbReference type="EMBL" id="MEWR01000023">
    <property type="protein sequence ID" value="OGC81652.1"/>
    <property type="molecule type" value="Genomic_DNA"/>
</dbReference>
<keyword evidence="5" id="KW-0378">Hydrolase</keyword>
<gene>
    <name evidence="23" type="ORF">A2V81_05295</name>
</gene>
<dbReference type="CDD" id="cd03427">
    <property type="entry name" value="NUDIX_MTH1_Nudt1"/>
    <property type="match status" value="1"/>
</dbReference>
<evidence type="ECO:0000256" key="9">
    <source>
        <dbReference type="ARBA" id="ARBA00024486"/>
    </source>
</evidence>
<evidence type="ECO:0000256" key="3">
    <source>
        <dbReference type="ARBA" id="ARBA00011245"/>
    </source>
</evidence>
<keyword evidence="4" id="KW-0479">Metal-binding</keyword>
<evidence type="ECO:0000256" key="7">
    <source>
        <dbReference type="ARBA" id="ARBA00024448"/>
    </source>
</evidence>
<dbReference type="EC" id="3.6.1.56" evidence="11"/>
<dbReference type="Proteomes" id="UP000177614">
    <property type="component" value="Unassembled WGS sequence"/>
</dbReference>
<evidence type="ECO:0000256" key="11">
    <source>
        <dbReference type="ARBA" id="ARBA00026103"/>
    </source>
</evidence>
<evidence type="ECO:0000256" key="19">
    <source>
        <dbReference type="ARBA" id="ARBA00048894"/>
    </source>
</evidence>
<dbReference type="GO" id="GO:0008413">
    <property type="term" value="F:8-oxo-7,8-dihydroguanosine triphosphate pyrophosphatase activity"/>
    <property type="evidence" value="ECO:0007669"/>
    <property type="project" value="InterPro"/>
</dbReference>
<dbReference type="GO" id="GO:0008828">
    <property type="term" value="F:dATP diphosphatase activity"/>
    <property type="evidence" value="ECO:0007669"/>
    <property type="project" value="UniProtKB-EC"/>
</dbReference>
<evidence type="ECO:0000256" key="12">
    <source>
        <dbReference type="ARBA" id="ARBA00026218"/>
    </source>
</evidence>
<evidence type="ECO:0000256" key="17">
    <source>
        <dbReference type="ARBA" id="ARBA00032071"/>
    </source>
</evidence>
<comment type="catalytic activity">
    <reaction evidence="18">
        <text>N(6)-methyl-ATP + H2O = N(6)-methyl-AMP + diphosphate + H(+)</text>
        <dbReference type="Rhea" id="RHEA:67608"/>
        <dbReference type="ChEBI" id="CHEBI:15377"/>
        <dbReference type="ChEBI" id="CHEBI:15378"/>
        <dbReference type="ChEBI" id="CHEBI:33019"/>
        <dbReference type="ChEBI" id="CHEBI:144842"/>
        <dbReference type="ChEBI" id="CHEBI:172873"/>
    </reaction>
    <physiologicalReaction direction="left-to-right" evidence="18">
        <dbReference type="Rhea" id="RHEA:67609"/>
    </physiologicalReaction>
</comment>
<reference evidence="23 24" key="1">
    <citation type="journal article" date="2016" name="Nat. Commun.">
        <title>Thousands of microbial genomes shed light on interconnected biogeochemical processes in an aquifer system.</title>
        <authorList>
            <person name="Anantharaman K."/>
            <person name="Brown C.T."/>
            <person name="Hug L.A."/>
            <person name="Sharon I."/>
            <person name="Castelle C.J."/>
            <person name="Probst A.J."/>
            <person name="Thomas B.C."/>
            <person name="Singh A."/>
            <person name="Wilkins M.J."/>
            <person name="Karaoz U."/>
            <person name="Brodie E.L."/>
            <person name="Williams K.H."/>
            <person name="Hubbard S.S."/>
            <person name="Banfield J.F."/>
        </authorList>
    </citation>
    <scope>NUCLEOTIDE SEQUENCE [LARGE SCALE GENOMIC DNA]</scope>
</reference>
<dbReference type="GO" id="GO:0046872">
    <property type="term" value="F:metal ion binding"/>
    <property type="evidence" value="ECO:0007669"/>
    <property type="project" value="UniProtKB-KW"/>
</dbReference>
<organism evidence="23 24">
    <name type="scientific">Candidatus Abawacabacteria bacterium RBG_16_42_10</name>
    <dbReference type="NCBI Taxonomy" id="1817814"/>
    <lineage>
        <taxon>Bacteria</taxon>
        <taxon>Candidatus Abawacaibacteriota</taxon>
    </lineage>
</organism>
<evidence type="ECO:0000256" key="16">
    <source>
        <dbReference type="ARBA" id="ARBA00031927"/>
    </source>
</evidence>
<evidence type="ECO:0000313" key="24">
    <source>
        <dbReference type="Proteomes" id="UP000177614"/>
    </source>
</evidence>
<evidence type="ECO:0000259" key="22">
    <source>
        <dbReference type="PROSITE" id="PS51462"/>
    </source>
</evidence>
<evidence type="ECO:0000256" key="5">
    <source>
        <dbReference type="ARBA" id="ARBA00022801"/>
    </source>
</evidence>
<sequence length="152" mass="17801">MKISTLCFLLKEKEILLAMKKRGFGQGKWNGYGGKVENEEIKQGATREVREEIGVIIEKEKLQEAAVINFYMADNHFFECHVFLVQEWSGTPVETDEMKPQWFALDQVPFHDMWPADQMWIPIVLSGKKIKATVQFDETGTVIQKFKWEKWE</sequence>
<comment type="catalytic activity">
    <reaction evidence="10">
        <text>2-oxo-ATP + H2O = 2-oxo-AMP + diphosphate + H(+)</text>
        <dbReference type="Rhea" id="RHEA:67392"/>
        <dbReference type="ChEBI" id="CHEBI:15377"/>
        <dbReference type="ChEBI" id="CHEBI:15378"/>
        <dbReference type="ChEBI" id="CHEBI:33019"/>
        <dbReference type="ChEBI" id="CHEBI:71395"/>
        <dbReference type="ChEBI" id="CHEBI:172878"/>
    </reaction>
    <physiologicalReaction direction="left-to-right" evidence="10">
        <dbReference type="Rhea" id="RHEA:67393"/>
    </physiologicalReaction>
</comment>
<comment type="subunit">
    <text evidence="3">Monomer.</text>
</comment>
<name>A0A1F4XIX6_9BACT</name>
<dbReference type="PROSITE" id="PS00893">
    <property type="entry name" value="NUDIX_BOX"/>
    <property type="match status" value="1"/>
</dbReference>
<dbReference type="GO" id="GO:0005737">
    <property type="term" value="C:cytoplasm"/>
    <property type="evidence" value="ECO:0007669"/>
    <property type="project" value="TreeGrafter"/>
</dbReference>
<dbReference type="Pfam" id="PF00293">
    <property type="entry name" value="NUDIX"/>
    <property type="match status" value="1"/>
</dbReference>
<comment type="catalytic activity">
    <reaction evidence="8">
        <text>2-oxo-dATP + H2O = 2-oxo-dAMP + diphosphate + H(+)</text>
        <dbReference type="Rhea" id="RHEA:31583"/>
        <dbReference type="ChEBI" id="CHEBI:15377"/>
        <dbReference type="ChEBI" id="CHEBI:15378"/>
        <dbReference type="ChEBI" id="CHEBI:33019"/>
        <dbReference type="ChEBI" id="CHEBI:63212"/>
        <dbReference type="ChEBI" id="CHEBI:77897"/>
        <dbReference type="EC" id="3.6.1.56"/>
    </reaction>
    <physiologicalReaction direction="left-to-right" evidence="8">
        <dbReference type="Rhea" id="RHEA:31584"/>
    </physiologicalReaction>
</comment>
<proteinExistence type="inferred from homology"/>
<dbReference type="SUPFAM" id="SSF55811">
    <property type="entry name" value="Nudix"/>
    <property type="match status" value="1"/>
</dbReference>
<keyword evidence="6" id="KW-0460">Magnesium</keyword>
<dbReference type="InterPro" id="IPR020084">
    <property type="entry name" value="NUDIX_hydrolase_CS"/>
</dbReference>